<evidence type="ECO:0000256" key="1">
    <source>
        <dbReference type="SAM" id="Coils"/>
    </source>
</evidence>
<protein>
    <submittedName>
        <fullName evidence="3">Transposase</fullName>
    </submittedName>
</protein>
<keyword evidence="4" id="KW-1185">Reference proteome</keyword>
<keyword evidence="1" id="KW-0175">Coiled coil</keyword>
<evidence type="ECO:0000313" key="4">
    <source>
        <dbReference type="Proteomes" id="UP001054811"/>
    </source>
</evidence>
<gene>
    <name evidence="3" type="ORF">L2X98_18565</name>
</gene>
<dbReference type="RefSeq" id="WP_259612007.1">
    <property type="nucleotide sequence ID" value="NZ_CP091139.2"/>
</dbReference>
<evidence type="ECO:0000256" key="2">
    <source>
        <dbReference type="SAM" id="MobiDB-lite"/>
    </source>
</evidence>
<accession>A0ABY5NJR2</accession>
<sequence>MSESSLEEVAAELYAGPLDAFVAQRNARAKQAGERDVGEQIRALRKPSVAAWVVNVFARERRDELGQALRLADELREAQAELDAPALATLGRQRRALTARLAQEAAQLATARGERVTASTIEAVQQTIAAAFFNAEAAIAVASGRLIRELEPSADGPADIEDAVGGGLGAPSPATAPPPVDEVKARRERRAAERAVHDAEQHVIRAQRELDKAERELSTATRRREQLGERERKLKADLVDVQARLQSAREDVVDADEQHAAAELAAEKASRALETARGALARLEGSSGETQ</sequence>
<reference evidence="3" key="1">
    <citation type="submission" date="2022-01" db="EMBL/GenBank/DDBJ databases">
        <title>Microbacterium eymi and Microbacterium rhizovicinus sp. nov., isolated from the rhizospheric soil of Elymus tsukushiensis, a plant native to the Dokdo Islands, Republic of Korea.</title>
        <authorList>
            <person name="Hwang Y.J."/>
        </authorList>
    </citation>
    <scope>NUCLEOTIDE SEQUENCE</scope>
    <source>
        <strain evidence="3">KUDC0405</strain>
    </source>
</reference>
<evidence type="ECO:0000313" key="3">
    <source>
        <dbReference type="EMBL" id="UUT35412.1"/>
    </source>
</evidence>
<organism evidence="3 4">
    <name type="scientific">Microbacterium elymi</name>
    <dbReference type="NCBI Taxonomy" id="2909587"/>
    <lineage>
        <taxon>Bacteria</taxon>
        <taxon>Bacillati</taxon>
        <taxon>Actinomycetota</taxon>
        <taxon>Actinomycetes</taxon>
        <taxon>Micrococcales</taxon>
        <taxon>Microbacteriaceae</taxon>
        <taxon>Microbacterium</taxon>
    </lineage>
</organism>
<name>A0ABY5NJR2_9MICO</name>
<proteinExistence type="predicted"/>
<dbReference type="Proteomes" id="UP001054811">
    <property type="component" value="Chromosome"/>
</dbReference>
<feature type="region of interest" description="Disordered" evidence="2">
    <location>
        <begin position="156"/>
        <end position="181"/>
    </location>
</feature>
<feature type="coiled-coil region" evidence="1">
    <location>
        <begin position="182"/>
        <end position="286"/>
    </location>
</feature>
<dbReference type="EMBL" id="CP091139">
    <property type="protein sequence ID" value="UUT35412.1"/>
    <property type="molecule type" value="Genomic_DNA"/>
</dbReference>